<dbReference type="PANTHER" id="PTHR37461:SF1">
    <property type="entry name" value="ANTI-SIGMA-K FACTOR RSKA"/>
    <property type="match status" value="1"/>
</dbReference>
<reference evidence="4" key="1">
    <citation type="journal article" date="2014" name="Int. J. Syst. Evol. Microbiol.">
        <title>Complete genome sequence of Corynebacterium casei LMG S-19264T (=DSM 44701T), isolated from a smear-ripened cheese.</title>
        <authorList>
            <consortium name="US DOE Joint Genome Institute (JGI-PGF)"/>
            <person name="Walter F."/>
            <person name="Albersmeier A."/>
            <person name="Kalinowski J."/>
            <person name="Ruckert C."/>
        </authorList>
    </citation>
    <scope>NUCLEOTIDE SEQUENCE</scope>
    <source>
        <strain evidence="4">CGMCC 1.15762</strain>
    </source>
</reference>
<evidence type="ECO:0000259" key="3">
    <source>
        <dbReference type="Pfam" id="PF10099"/>
    </source>
</evidence>
<dbReference type="Proteomes" id="UP000617145">
    <property type="component" value="Unassembled WGS sequence"/>
</dbReference>
<proteinExistence type="predicted"/>
<accession>A0A8J3EHA3</accession>
<feature type="domain" description="Anti-sigma K factor RskA C-terminal" evidence="3">
    <location>
        <begin position="97"/>
        <end position="222"/>
    </location>
</feature>
<keyword evidence="2" id="KW-0472">Membrane</keyword>
<feature type="region of interest" description="Disordered" evidence="1">
    <location>
        <begin position="208"/>
        <end position="234"/>
    </location>
</feature>
<evidence type="ECO:0000313" key="4">
    <source>
        <dbReference type="EMBL" id="GGG76988.1"/>
    </source>
</evidence>
<keyword evidence="5" id="KW-1185">Reference proteome</keyword>
<dbReference type="GO" id="GO:0016989">
    <property type="term" value="F:sigma factor antagonist activity"/>
    <property type="evidence" value="ECO:0007669"/>
    <property type="project" value="TreeGrafter"/>
</dbReference>
<comment type="caution">
    <text evidence="4">The sequence shown here is derived from an EMBL/GenBank/DDBJ whole genome shotgun (WGS) entry which is preliminary data.</text>
</comment>
<feature type="transmembrane region" description="Helical" evidence="2">
    <location>
        <begin position="90"/>
        <end position="113"/>
    </location>
</feature>
<evidence type="ECO:0000256" key="1">
    <source>
        <dbReference type="SAM" id="MobiDB-lite"/>
    </source>
</evidence>
<dbReference type="GO" id="GO:0005886">
    <property type="term" value="C:plasma membrane"/>
    <property type="evidence" value="ECO:0007669"/>
    <property type="project" value="InterPro"/>
</dbReference>
<evidence type="ECO:0000256" key="2">
    <source>
        <dbReference type="SAM" id="Phobius"/>
    </source>
</evidence>
<gene>
    <name evidence="4" type="ORF">GCM10011415_27280</name>
</gene>
<sequence length="234" mass="24952">MSGAEDTDLPGGWDASAAEYVLGLLEGDERAAFEQRLAHDRDLRQDVEAWEDYFCSFTDAIEPVDAPPQVLRRAELELFGRDRNPFWSSLLPYLLGAVAAAAIAWMAMFSGLIGRSDAPHLWADLDTPSRGIELLAHYSPDSGTFMVRWDAGDYPEGRSLEVWMIADADAAPVSIGLVDRGGGLTEIPVSGNLAEQLYGGAAVAISEEAEGGSPSGAPEGPVLSLGSMAPREGQ</sequence>
<organism evidence="4 5">
    <name type="scientific">Salipiger pallidus</name>
    <dbReference type="NCBI Taxonomy" id="1775170"/>
    <lineage>
        <taxon>Bacteria</taxon>
        <taxon>Pseudomonadati</taxon>
        <taxon>Pseudomonadota</taxon>
        <taxon>Alphaproteobacteria</taxon>
        <taxon>Rhodobacterales</taxon>
        <taxon>Roseobacteraceae</taxon>
        <taxon>Salipiger</taxon>
    </lineage>
</organism>
<keyword evidence="2" id="KW-1133">Transmembrane helix</keyword>
<dbReference type="PANTHER" id="PTHR37461">
    <property type="entry name" value="ANTI-SIGMA-K FACTOR RSKA"/>
    <property type="match status" value="1"/>
</dbReference>
<dbReference type="AlphaFoldDB" id="A0A8J3EHA3"/>
<dbReference type="GO" id="GO:0006417">
    <property type="term" value="P:regulation of translation"/>
    <property type="evidence" value="ECO:0007669"/>
    <property type="project" value="TreeGrafter"/>
</dbReference>
<dbReference type="Pfam" id="PF10099">
    <property type="entry name" value="RskA_C"/>
    <property type="match status" value="1"/>
</dbReference>
<keyword evidence="2" id="KW-0812">Transmembrane</keyword>
<evidence type="ECO:0000313" key="5">
    <source>
        <dbReference type="Proteomes" id="UP000617145"/>
    </source>
</evidence>
<dbReference type="InterPro" id="IPR018764">
    <property type="entry name" value="RskA_C"/>
</dbReference>
<protein>
    <recommendedName>
        <fullName evidence="3">Anti-sigma K factor RskA C-terminal domain-containing protein</fullName>
    </recommendedName>
</protein>
<name>A0A8J3EHA3_9RHOB</name>
<feature type="compositionally biased region" description="Low complexity" evidence="1">
    <location>
        <begin position="211"/>
        <end position="221"/>
    </location>
</feature>
<reference evidence="4" key="2">
    <citation type="submission" date="2020-09" db="EMBL/GenBank/DDBJ databases">
        <authorList>
            <person name="Sun Q."/>
            <person name="Zhou Y."/>
        </authorList>
    </citation>
    <scope>NUCLEOTIDE SEQUENCE</scope>
    <source>
        <strain evidence="4">CGMCC 1.15762</strain>
    </source>
</reference>
<dbReference type="EMBL" id="BMJV01000005">
    <property type="protein sequence ID" value="GGG76988.1"/>
    <property type="molecule type" value="Genomic_DNA"/>
</dbReference>
<dbReference type="RefSeq" id="WP_188790774.1">
    <property type="nucleotide sequence ID" value="NZ_BMJV01000005.1"/>
</dbReference>
<dbReference type="InterPro" id="IPR051474">
    <property type="entry name" value="Anti-sigma-K/W_factor"/>
</dbReference>